<accession>U4LD80</accession>
<reference evidence="5 6" key="1">
    <citation type="journal article" date="2013" name="PLoS Genet.">
        <title>The genome and development-dependent transcriptomes of Pyronema confluens: a window into fungal evolution.</title>
        <authorList>
            <person name="Traeger S."/>
            <person name="Altegoer F."/>
            <person name="Freitag M."/>
            <person name="Gabaldon T."/>
            <person name="Kempken F."/>
            <person name="Kumar A."/>
            <person name="Marcet-Houben M."/>
            <person name="Poggeler S."/>
            <person name="Stajich J.E."/>
            <person name="Nowrousian M."/>
        </authorList>
    </citation>
    <scope>NUCLEOTIDE SEQUENCE [LARGE SCALE GENOMIC DNA]</scope>
    <source>
        <strain evidence="6">CBS 100304</strain>
        <tissue evidence="5">Vegetative mycelium</tissue>
    </source>
</reference>
<evidence type="ECO:0000313" key="5">
    <source>
        <dbReference type="EMBL" id="CCX08555.1"/>
    </source>
</evidence>
<organism evidence="5 6">
    <name type="scientific">Pyronema omphalodes (strain CBS 100304)</name>
    <name type="common">Pyronema confluens</name>
    <dbReference type="NCBI Taxonomy" id="1076935"/>
    <lineage>
        <taxon>Eukaryota</taxon>
        <taxon>Fungi</taxon>
        <taxon>Dikarya</taxon>
        <taxon>Ascomycota</taxon>
        <taxon>Pezizomycotina</taxon>
        <taxon>Pezizomycetes</taxon>
        <taxon>Pezizales</taxon>
        <taxon>Pyronemataceae</taxon>
        <taxon>Pyronema</taxon>
    </lineage>
</organism>
<keyword evidence="6" id="KW-1185">Reference proteome</keyword>
<keyword evidence="4" id="KW-0539">Nucleus</keyword>
<dbReference type="PANTHER" id="PTHR31344:SF0">
    <property type="entry name" value="NUCLEAR PORE COMPLEX PROTEIN NUP205"/>
    <property type="match status" value="1"/>
</dbReference>
<dbReference type="GO" id="GO:0006999">
    <property type="term" value="P:nuclear pore organization"/>
    <property type="evidence" value="ECO:0007669"/>
    <property type="project" value="TreeGrafter"/>
</dbReference>
<sequence>MATPPSANFEIDNDLQSLSDTLAALLVPQEVNNAGLRQLLTDRLDNLKELLYNPPKNDESRKKLNEGKLEMGGVNWDVNDVFKQEAIQLADDYNIDEILAATFLLYGEQESQKLDRPAIRSAKFLYHTRRKNILDSIRLIFAYVVEEKTEGETRALLRNAVESLLSQEGVKGSSESFVNRCITSMNDIRQSVQQLRDKEKHQKTLGIAPEPGFKEDIDLQINFLRNQHDVLACIVYYIVKYKRAGVAELRRLLDVLKSVDRYDVFTAHFILPVFALISALCGPDSPMSFEQTIQLHREMLKNFKEVPWALRHVQAAILTWWLCEFNGLCNDPPSAPAPSKGSLNFYRDIQDPAKLALKDGGLELIMGLASDVASEPRLNSAKEDLHRFLQTRVPPLEDATLLLVDFQGLLMNQFELFIDSFISNMATLLQIIKTAEEEDDIMNQRTYHYELERFFLIIHYVYDRRRDAGMAFWSDPESNLYGFLQWAARNQTPFMAATFCYMLASLSYGDECAEAAHRFLLDEAMPGAQRNRRGEALSWNYIFKHVRGYIAELEKRLKSVVQSGPNYRAPQVIEGVEPAPELSMELDATLRLTSQIVTDCPDARAWLDSHPDFNFLSALFELLNLQATTQLWDSIFSTITALLTSKDEAYGNKVWTALDHWALGGPLAIQSTALQLAGSTSTPYTRIGTINFDSIITTVHPAEAFTRLLTKLVEPPEAVAELKDSLPFPETLGSSNRQPGILEYVDFVLGTIFVNTTVKNLPRDLPLTTDREETVAEKLSRIHYKRFRPALQLSCLEFIHACLTTFNDNLLDMAHKGLSVDGGMRSSSLLTYTRLHPFGRVMEHILTEKCLNVLFEILQLGVDDLLNNNTEPSSAVIDGVLYTLLILDLAMQMQPTYFRVVRPFIKQQDSGRRRNVVGNSFERLEKAIHYHLETIVHVGLYIGSHHRPITLASLRLLEKFNISPEFTSPTENRYGQPSPINRALGAVEYSEESRRIVFNFINQWDCQDEHLVDSNDGHFPLKLPFLKFLDTILAATPDQYTIAHMVLGFGYHQREGIQLSVAAGGIGSGVSLFHCILNAALDSKDYTIDDDVNYVPAYCELKNACFSVLSRLWSSKVTSNDVLFILRANKFFFDSFMAENTIVASTQWGNVPISKDSNFFEFGASSFCDFLQRRKALFEYTALEVRQLNSQGASTMVQRILSTLLGVTQLPERGPVANVHILDLLDFLEFIFPPRTRQPRVEYLGDASLLVFQEEDSTGVSLFDLVKVNEFLQIKKNSLMKSGVLGPELEAAVDAEISSICRHLFCENQLRRVRDARLQCLSAWTNLVIIMLEDCEIEKMSKTAFILQALQAILPKLETFSGDDISAAEVLSSLAHALISHLPFDSTAFGTGRGSDLANDRLYQLFRISLRCVQSTAATTKLREDFYNVALRYLNGMAALYPNREDRRHNTQTIKASGDKLLEVLCNDAYAGDGTCKIVSLLLLQALTVIATEENSSYVVEALVRQNFLVVLVDSIKSIARDIPNTPTSDVPTLLSSFSAATGFLFRVSQTRSGAGHVINAGLFQSLRDCELFQVDPDMGLSGDGNVKQYYDLLFDIMRVVLACVLSRGAQNRQSIDMGRRFLEDNKALLVTVLKRSAGIGAVGGNKGVVSKEAAELRRLADVCVLLCGLTGFVGEQ</sequence>
<dbReference type="EMBL" id="HF935419">
    <property type="protein sequence ID" value="CCX08555.1"/>
    <property type="molecule type" value="Genomic_DNA"/>
</dbReference>
<dbReference type="STRING" id="1076935.U4LD80"/>
<dbReference type="Pfam" id="PF11894">
    <property type="entry name" value="Nup192"/>
    <property type="match status" value="1"/>
</dbReference>
<dbReference type="GO" id="GO:0017056">
    <property type="term" value="F:structural constituent of nuclear pore"/>
    <property type="evidence" value="ECO:0007669"/>
    <property type="project" value="TreeGrafter"/>
</dbReference>
<dbReference type="InterPro" id="IPR021827">
    <property type="entry name" value="Nup186/Nup192/Nup205"/>
</dbReference>
<evidence type="ECO:0000256" key="2">
    <source>
        <dbReference type="ARBA" id="ARBA00005892"/>
    </source>
</evidence>
<comment type="subcellular location">
    <subcellularLocation>
        <location evidence="1">Nucleus</location>
    </subcellularLocation>
</comment>
<dbReference type="GO" id="GO:0044611">
    <property type="term" value="C:nuclear pore inner ring"/>
    <property type="evidence" value="ECO:0007669"/>
    <property type="project" value="TreeGrafter"/>
</dbReference>
<name>U4LD80_PYROM</name>
<dbReference type="eggNOG" id="KOG1835">
    <property type="taxonomic scope" value="Eukaryota"/>
</dbReference>
<protein>
    <submittedName>
        <fullName evidence="5">Similar to Nucleoporin NUP192 acc. no. P47054</fullName>
    </submittedName>
</protein>
<evidence type="ECO:0000256" key="4">
    <source>
        <dbReference type="ARBA" id="ARBA00023242"/>
    </source>
</evidence>
<comment type="similarity">
    <text evidence="2">Belongs to the NUP186/NUP192/NUP205 family.</text>
</comment>
<gene>
    <name evidence="5" type="ORF">PCON_08148</name>
</gene>
<keyword evidence="3" id="KW-0813">Transport</keyword>
<evidence type="ECO:0000256" key="3">
    <source>
        <dbReference type="ARBA" id="ARBA00022448"/>
    </source>
</evidence>
<dbReference type="Proteomes" id="UP000018144">
    <property type="component" value="Unassembled WGS sequence"/>
</dbReference>
<evidence type="ECO:0000256" key="1">
    <source>
        <dbReference type="ARBA" id="ARBA00004123"/>
    </source>
</evidence>
<dbReference type="OMA" id="WSQMFAE"/>
<evidence type="ECO:0000313" key="6">
    <source>
        <dbReference type="Proteomes" id="UP000018144"/>
    </source>
</evidence>
<dbReference type="PANTHER" id="PTHR31344">
    <property type="entry name" value="NUCLEAR PORE COMPLEX PROTEIN NUP205"/>
    <property type="match status" value="1"/>
</dbReference>
<dbReference type="OrthoDB" id="2019644at2759"/>
<proteinExistence type="inferred from homology"/>